<feature type="transmembrane region" description="Helical" evidence="1">
    <location>
        <begin position="539"/>
        <end position="557"/>
    </location>
</feature>
<feature type="transmembrane region" description="Helical" evidence="1">
    <location>
        <begin position="256"/>
        <end position="275"/>
    </location>
</feature>
<feature type="transmembrane region" description="Helical" evidence="1">
    <location>
        <begin position="451"/>
        <end position="469"/>
    </location>
</feature>
<dbReference type="RefSeq" id="WP_261599802.1">
    <property type="nucleotide sequence ID" value="NZ_CP104550.1"/>
</dbReference>
<feature type="transmembrane region" description="Helical" evidence="1">
    <location>
        <begin position="5"/>
        <end position="23"/>
    </location>
</feature>
<dbReference type="GeneID" id="75106347"/>
<evidence type="ECO:0000256" key="1">
    <source>
        <dbReference type="SAM" id="Phobius"/>
    </source>
</evidence>
<feature type="transmembrane region" description="Helical" evidence="1">
    <location>
        <begin position="481"/>
        <end position="499"/>
    </location>
</feature>
<name>A0A9E7UHN3_METWO</name>
<proteinExistence type="predicted"/>
<feature type="transmembrane region" description="Helical" evidence="1">
    <location>
        <begin position="178"/>
        <end position="197"/>
    </location>
</feature>
<sequence>MRKDVIYFILLLLITDIAVLMNIPLLRQSLPFIFFSLVPGYLLIRVMGLKLELLEKSLLSVGLSLFLLIFTGLLLNMTYPLIPRPISLLPLLASLNILIAILLIGYRFRTDGRLTHDFDLKEGILSPALVSFMFPVITVLGSYLMNTYSINMLLLGVLLSIPLYIIFLTLLKERSHHLTYPFALFNIALSLLIMNGLPSNYVIGRDIHIEYYLFRSVLMNGHWVFSGTINDAYNACLSVTILPAVYRFILNVPAPYIFKFYYGFLGAVMPLAVYFISQRVLKDRNMAFYASLLFIFQFSFIYILGWCRQVIALIFFSLAIMVLTSDLKRSYKKLLFIIFMISTVFSHYTTAYVFAILTFMIPPVVWVLKRFSFGKPKRSYFFGASVAVLFFVVIFAWNAQATGASFNDAVTFFERTISSMGNFFSEDMRNNSELSVVGIGIAQIPNLLSTVIHDLIFLLIGIGALSLIFKGRDDVSQEYTAAVMISLGLLASFIILPFVSKGYGGTRLFTQMLVFLAPLFIIGVESLRDILRRKVPDTPLILVLLLILFSSVTYLNYHFAGIPYSYAYDSGGERRYETFIYDSEVTGAKWLSVHGANKTINTDAFGSSRILKGFYTNPKLNIEYFKNKRTENGYVYLRWTNVNKGLVFLDPPLAAPRFIKGKLKMDNVERIDEYRNILSYKNRIYDNGGVFILGDI</sequence>
<keyword evidence="1" id="KW-0812">Transmembrane</keyword>
<dbReference type="EMBL" id="CP104550">
    <property type="protein sequence ID" value="UXH32419.1"/>
    <property type="molecule type" value="Genomic_DNA"/>
</dbReference>
<feature type="transmembrane region" description="Helical" evidence="1">
    <location>
        <begin position="150"/>
        <end position="171"/>
    </location>
</feature>
<protein>
    <submittedName>
        <fullName evidence="2">DUF2206 domain-containing protein</fullName>
    </submittedName>
</protein>
<keyword evidence="1" id="KW-0472">Membrane</keyword>
<keyword evidence="1" id="KW-1133">Transmembrane helix</keyword>
<gene>
    <name evidence="2" type="ORF">N5910_03805</name>
</gene>
<dbReference type="Pfam" id="PF09971">
    <property type="entry name" value="DUF2206"/>
    <property type="match status" value="1"/>
</dbReference>
<feature type="transmembrane region" description="Helical" evidence="1">
    <location>
        <begin position="58"/>
        <end position="79"/>
    </location>
</feature>
<reference evidence="2" key="1">
    <citation type="submission" date="2022-09" db="EMBL/GenBank/DDBJ databases">
        <title>Characterization of three MwoI isoschizomers from sequenced genome and metagenomes.</title>
        <authorList>
            <person name="Fomenkov A."/>
            <person name="Xu S.Y."/>
            <person name="Roberts R.J."/>
        </authorList>
    </citation>
    <scope>NUCLEOTIDE SEQUENCE</scope>
    <source>
        <strain evidence="2">DSM 2970</strain>
    </source>
</reference>
<dbReference type="AlphaFoldDB" id="A0A9E7UHN3"/>
<dbReference type="InterPro" id="IPR018701">
    <property type="entry name" value="DUF2206_membrane"/>
</dbReference>
<evidence type="ECO:0000313" key="2">
    <source>
        <dbReference type="EMBL" id="UXH32419.1"/>
    </source>
</evidence>
<feature type="transmembrane region" description="Helical" evidence="1">
    <location>
        <begin position="380"/>
        <end position="397"/>
    </location>
</feature>
<feature type="transmembrane region" description="Helical" evidence="1">
    <location>
        <begin position="508"/>
        <end position="527"/>
    </location>
</feature>
<dbReference type="Proteomes" id="UP001065373">
    <property type="component" value="Chromosome"/>
</dbReference>
<feature type="transmembrane region" description="Helical" evidence="1">
    <location>
        <begin position="232"/>
        <end position="250"/>
    </location>
</feature>
<feature type="transmembrane region" description="Helical" evidence="1">
    <location>
        <begin position="85"/>
        <end position="104"/>
    </location>
</feature>
<organism evidence="2">
    <name type="scientific">Methanothermobacter wolfeii</name>
    <name type="common">Methanobacterium wolfei</name>
    <dbReference type="NCBI Taxonomy" id="145261"/>
    <lineage>
        <taxon>Archaea</taxon>
        <taxon>Methanobacteriati</taxon>
        <taxon>Methanobacteriota</taxon>
        <taxon>Methanomada group</taxon>
        <taxon>Methanobacteria</taxon>
        <taxon>Methanobacteriales</taxon>
        <taxon>Methanobacteriaceae</taxon>
        <taxon>Methanothermobacter</taxon>
    </lineage>
</organism>
<feature type="transmembrane region" description="Helical" evidence="1">
    <location>
        <begin position="334"/>
        <end position="360"/>
    </location>
</feature>
<accession>A0A9E7UHN3</accession>
<feature type="transmembrane region" description="Helical" evidence="1">
    <location>
        <begin position="124"/>
        <end position="144"/>
    </location>
</feature>